<dbReference type="AlphaFoldDB" id="C4V6G1"/>
<reference evidence="2 3" key="1">
    <citation type="submission" date="2009-04" db="EMBL/GenBank/DDBJ databases">
        <authorList>
            <person name="Qin X."/>
            <person name="Bachman B."/>
            <person name="Battles P."/>
            <person name="Bell A."/>
            <person name="Bess C."/>
            <person name="Bickham C."/>
            <person name="Chaboub L."/>
            <person name="Chen D."/>
            <person name="Coyle M."/>
            <person name="Deiros D.R."/>
            <person name="Dinh H."/>
            <person name="Forbes L."/>
            <person name="Fowler G."/>
            <person name="Francisco L."/>
            <person name="Fu Q."/>
            <person name="Gubbala S."/>
            <person name="Hale W."/>
            <person name="Han Y."/>
            <person name="Hemphill L."/>
            <person name="Highlander S.K."/>
            <person name="Hirani K."/>
            <person name="Hogues M."/>
            <person name="Jackson L."/>
            <person name="Jakkamsetti A."/>
            <person name="Javaid M."/>
            <person name="Jiang H."/>
            <person name="Korchina V."/>
            <person name="Kovar C."/>
            <person name="Lara F."/>
            <person name="Lee S."/>
            <person name="Mata R."/>
            <person name="Mathew T."/>
            <person name="Moen C."/>
            <person name="Morales K."/>
            <person name="Munidasa M."/>
            <person name="Nazareth L."/>
            <person name="Ngo R."/>
            <person name="Nguyen L."/>
            <person name="Okwuonu G."/>
            <person name="Ongeri F."/>
            <person name="Patil S."/>
            <person name="Petrosino J."/>
            <person name="Pham C."/>
            <person name="Pham P."/>
            <person name="Pu L.-L."/>
            <person name="Puazo M."/>
            <person name="Raj R."/>
            <person name="Reid J."/>
            <person name="Rouhana J."/>
            <person name="Saada N."/>
            <person name="Shang Y."/>
            <person name="Simmons D."/>
            <person name="Thornton R."/>
            <person name="Warren J."/>
            <person name="Weissenberger G."/>
            <person name="Zhang J."/>
            <person name="Zhang L."/>
            <person name="Zhou C."/>
            <person name="Zhu D."/>
            <person name="Muzny D."/>
            <person name="Worley K."/>
            <person name="Gibbs R."/>
        </authorList>
    </citation>
    <scope>NUCLEOTIDE SEQUENCE [LARGE SCALE GENOMIC DNA]</scope>
    <source>
        <strain evidence="2 3">ATCC 43531</strain>
    </source>
</reference>
<proteinExistence type="predicted"/>
<dbReference type="Pfam" id="PF01248">
    <property type="entry name" value="Ribosomal_L7Ae"/>
    <property type="match status" value="1"/>
</dbReference>
<feature type="domain" description="Ribosomal protein eL8/eL30/eS12/Gadd45" evidence="1">
    <location>
        <begin position="6"/>
        <end position="80"/>
    </location>
</feature>
<name>C4V6G1_9FIRM</name>
<accession>C4V6G1</accession>
<protein>
    <recommendedName>
        <fullName evidence="1">Ribosomal protein eL8/eL30/eS12/Gadd45 domain-containing protein</fullName>
    </recommendedName>
</protein>
<dbReference type="Gene3D" id="3.30.1330.30">
    <property type="match status" value="1"/>
</dbReference>
<dbReference type="STRING" id="638302.HMPREF0908_2061"/>
<evidence type="ECO:0000313" key="3">
    <source>
        <dbReference type="Proteomes" id="UP000005309"/>
    </source>
</evidence>
<dbReference type="OrthoDB" id="1634364at2"/>
<dbReference type="SUPFAM" id="SSF55315">
    <property type="entry name" value="L30e-like"/>
    <property type="match status" value="1"/>
</dbReference>
<dbReference type="HOGENOM" id="CLU_168063_1_0_9"/>
<gene>
    <name evidence="2" type="ORF">HMPREF0908_2061</name>
</gene>
<dbReference type="RefSeq" id="WP_006691185.1">
    <property type="nucleotide sequence ID" value="NZ_GG694008.1"/>
</dbReference>
<sequence>MSLEKLRTARCIAGVHQVCKAVKSGTAETVFIAADADHRVLGALLAACAEAGLEPNRTATRAELGEYARLDVSAAAVAILRKH</sequence>
<dbReference type="Proteomes" id="UP000005309">
    <property type="component" value="Unassembled WGS sequence"/>
</dbReference>
<keyword evidence="3" id="KW-1185">Reference proteome</keyword>
<organism evidence="2 3">
    <name type="scientific">Selenomonas flueggei ATCC 43531</name>
    <dbReference type="NCBI Taxonomy" id="638302"/>
    <lineage>
        <taxon>Bacteria</taxon>
        <taxon>Bacillati</taxon>
        <taxon>Bacillota</taxon>
        <taxon>Negativicutes</taxon>
        <taxon>Selenomonadales</taxon>
        <taxon>Selenomonadaceae</taxon>
        <taxon>Selenomonas</taxon>
    </lineage>
</organism>
<evidence type="ECO:0000259" key="1">
    <source>
        <dbReference type="Pfam" id="PF01248"/>
    </source>
</evidence>
<evidence type="ECO:0000313" key="2">
    <source>
        <dbReference type="EMBL" id="EEQ47759.1"/>
    </source>
</evidence>
<dbReference type="InterPro" id="IPR029064">
    <property type="entry name" value="Ribosomal_eL30-like_sf"/>
</dbReference>
<comment type="caution">
    <text evidence="2">The sequence shown here is derived from an EMBL/GenBank/DDBJ whole genome shotgun (WGS) entry which is preliminary data.</text>
</comment>
<dbReference type="InterPro" id="IPR004038">
    <property type="entry name" value="Ribosomal_eL8/eL30/eS12/Gad45"/>
</dbReference>
<dbReference type="EMBL" id="ACLA01000033">
    <property type="protein sequence ID" value="EEQ47759.1"/>
    <property type="molecule type" value="Genomic_DNA"/>
</dbReference>